<evidence type="ECO:0000313" key="3">
    <source>
        <dbReference type="Proteomes" id="UP000177515"/>
    </source>
</evidence>
<dbReference type="InterPro" id="IPR037523">
    <property type="entry name" value="VOC_core"/>
</dbReference>
<sequence length="145" mass="15206">MFRILGIDHLVLRSADVPAMLRFYVGVLGCTVEREQAALGLTQLRAGRALIDLVALDGPLGRAGGAGPGAQGRNLDHFCLRIDPFDSASLSAWLRGLGIEPGPPEMRYGAEGLGFSLYVRDPDGNVVELKGPAQPPGAKPDGMGA</sequence>
<dbReference type="RefSeq" id="WP_071068395.1">
    <property type="nucleotide sequence ID" value="NZ_CP017754.1"/>
</dbReference>
<organism evidence="2 3">
    <name type="scientific">Cupriavidus malaysiensis</name>
    <dbReference type="NCBI Taxonomy" id="367825"/>
    <lineage>
        <taxon>Bacteria</taxon>
        <taxon>Pseudomonadati</taxon>
        <taxon>Pseudomonadota</taxon>
        <taxon>Betaproteobacteria</taxon>
        <taxon>Burkholderiales</taxon>
        <taxon>Burkholderiaceae</taxon>
        <taxon>Cupriavidus</taxon>
    </lineage>
</organism>
<dbReference type="PROSITE" id="PS51819">
    <property type="entry name" value="VOC"/>
    <property type="match status" value="1"/>
</dbReference>
<dbReference type="SUPFAM" id="SSF54593">
    <property type="entry name" value="Glyoxalase/Bleomycin resistance protein/Dihydroxybiphenyl dioxygenase"/>
    <property type="match status" value="1"/>
</dbReference>
<dbReference type="EMBL" id="CP017754">
    <property type="protein sequence ID" value="AOZ04419.1"/>
    <property type="molecule type" value="Genomic_DNA"/>
</dbReference>
<proteinExistence type="predicted"/>
<gene>
    <name evidence="2" type="ORF">BKK80_00120</name>
</gene>
<keyword evidence="3" id="KW-1185">Reference proteome</keyword>
<dbReference type="PANTHER" id="PTHR21366">
    <property type="entry name" value="GLYOXALASE FAMILY PROTEIN"/>
    <property type="match status" value="1"/>
</dbReference>
<name>A0ABM6EZM3_9BURK</name>
<accession>A0ABM6EZM3</accession>
<dbReference type="InterPro" id="IPR029068">
    <property type="entry name" value="Glyas_Bleomycin-R_OHBP_Dase"/>
</dbReference>
<dbReference type="Proteomes" id="UP000177515">
    <property type="component" value="Chromosome 1"/>
</dbReference>
<dbReference type="PANTHER" id="PTHR21366:SF14">
    <property type="entry name" value="GLYOXALASE DOMAIN-CONTAINING PROTEIN 5"/>
    <property type="match status" value="1"/>
</dbReference>
<feature type="domain" description="VOC" evidence="1">
    <location>
        <begin position="6"/>
        <end position="132"/>
    </location>
</feature>
<dbReference type="Gene3D" id="3.10.180.10">
    <property type="entry name" value="2,3-Dihydroxybiphenyl 1,2-Dioxygenase, domain 1"/>
    <property type="match status" value="1"/>
</dbReference>
<evidence type="ECO:0000259" key="1">
    <source>
        <dbReference type="PROSITE" id="PS51819"/>
    </source>
</evidence>
<reference evidence="2 3" key="1">
    <citation type="submission" date="2016-10" db="EMBL/GenBank/DDBJ databases">
        <title>Complete genome sequences of three Cupriavidus strains isolated from various Malaysian environments.</title>
        <authorList>
            <person name="Abdullah A.A.-A."/>
            <person name="Shafie N.A.H."/>
            <person name="Lau N.S."/>
        </authorList>
    </citation>
    <scope>NUCLEOTIDE SEQUENCE [LARGE SCALE GENOMIC DNA]</scope>
    <source>
        <strain evidence="2 3">USMAA1020</strain>
    </source>
</reference>
<dbReference type="InterPro" id="IPR050383">
    <property type="entry name" value="GlyoxalaseI/FosfomycinResist"/>
</dbReference>
<evidence type="ECO:0000313" key="2">
    <source>
        <dbReference type="EMBL" id="AOZ04419.1"/>
    </source>
</evidence>
<dbReference type="InterPro" id="IPR004360">
    <property type="entry name" value="Glyas_Fos-R_dOase_dom"/>
</dbReference>
<protein>
    <submittedName>
        <fullName evidence="2">VOC family virulence protein</fullName>
    </submittedName>
</protein>
<dbReference type="Pfam" id="PF00903">
    <property type="entry name" value="Glyoxalase"/>
    <property type="match status" value="1"/>
</dbReference>